<organism evidence="6 7">
    <name type="scientific">Adiantum capillus-veneris</name>
    <name type="common">Maidenhair fern</name>
    <dbReference type="NCBI Taxonomy" id="13818"/>
    <lineage>
        <taxon>Eukaryota</taxon>
        <taxon>Viridiplantae</taxon>
        <taxon>Streptophyta</taxon>
        <taxon>Embryophyta</taxon>
        <taxon>Tracheophyta</taxon>
        <taxon>Polypodiopsida</taxon>
        <taxon>Polypodiidae</taxon>
        <taxon>Polypodiales</taxon>
        <taxon>Pteridineae</taxon>
        <taxon>Pteridaceae</taxon>
        <taxon>Vittarioideae</taxon>
        <taxon>Adiantum</taxon>
    </lineage>
</organism>
<dbReference type="Pfam" id="PF02298">
    <property type="entry name" value="Cu_bind_like"/>
    <property type="match status" value="1"/>
</dbReference>
<dbReference type="GO" id="GO:0046872">
    <property type="term" value="F:metal ion binding"/>
    <property type="evidence" value="ECO:0007669"/>
    <property type="project" value="UniProtKB-KW"/>
</dbReference>
<dbReference type="FunFam" id="2.60.40.420:FF:000003">
    <property type="entry name" value="Blue copper"/>
    <property type="match status" value="1"/>
</dbReference>
<evidence type="ECO:0000313" key="7">
    <source>
        <dbReference type="Proteomes" id="UP000886520"/>
    </source>
</evidence>
<reference evidence="6" key="1">
    <citation type="submission" date="2021-01" db="EMBL/GenBank/DDBJ databases">
        <title>Adiantum capillus-veneris genome.</title>
        <authorList>
            <person name="Fang Y."/>
            <person name="Liao Q."/>
        </authorList>
    </citation>
    <scope>NUCLEOTIDE SEQUENCE</scope>
    <source>
        <strain evidence="6">H3</strain>
        <tissue evidence="6">Leaf</tissue>
    </source>
</reference>
<name>A0A9D4V642_ADICA</name>
<evidence type="ECO:0000256" key="3">
    <source>
        <dbReference type="SAM" id="Phobius"/>
    </source>
</evidence>
<keyword evidence="1" id="KW-0479">Metal-binding</keyword>
<protein>
    <recommendedName>
        <fullName evidence="5">Phytocyanin domain-containing protein</fullName>
    </recommendedName>
</protein>
<comment type="caution">
    <text evidence="6">The sequence shown here is derived from an EMBL/GenBank/DDBJ whole genome shotgun (WGS) entry which is preliminary data.</text>
</comment>
<dbReference type="Gene3D" id="2.60.40.420">
    <property type="entry name" value="Cupredoxins - blue copper proteins"/>
    <property type="match status" value="1"/>
</dbReference>
<dbReference type="EMBL" id="JABFUD020000004">
    <property type="protein sequence ID" value="KAI5080520.1"/>
    <property type="molecule type" value="Genomic_DNA"/>
</dbReference>
<dbReference type="InterPro" id="IPR008972">
    <property type="entry name" value="Cupredoxin"/>
</dbReference>
<sequence>MAPGIRHIAAVVVAVVVVIVSGSRVSGRRYVVGDDVGWTTGVNYSLWTAGKSFYVGDSLYFDYLREDHDVLQVGYEDYKTCTVSSTMTNYTEGGSIVELPSVGIFYFVCSLGDHCLEGQKLQVSVYMHPLANIPPPSSFGPNTMNQYLPSTDTSSSLPSFVFSWACPPLLVVDDRWMAGALWWYVASCGLADLVIGCVFVAPFAGSIGSYW</sequence>
<dbReference type="PROSITE" id="PS51485">
    <property type="entry name" value="PHYTOCYANIN"/>
    <property type="match status" value="1"/>
</dbReference>
<dbReference type="GO" id="GO:0009055">
    <property type="term" value="F:electron transfer activity"/>
    <property type="evidence" value="ECO:0007669"/>
    <property type="project" value="InterPro"/>
</dbReference>
<feature type="domain" description="Phytocyanin" evidence="5">
    <location>
        <begin position="28"/>
        <end position="127"/>
    </location>
</feature>
<dbReference type="SUPFAM" id="SSF49503">
    <property type="entry name" value="Cupredoxins"/>
    <property type="match status" value="1"/>
</dbReference>
<feature type="chain" id="PRO_5039183581" description="Phytocyanin domain-containing protein" evidence="4">
    <location>
        <begin position="23"/>
        <end position="211"/>
    </location>
</feature>
<dbReference type="PANTHER" id="PTHR33021">
    <property type="entry name" value="BLUE COPPER PROTEIN"/>
    <property type="match status" value="1"/>
</dbReference>
<evidence type="ECO:0000259" key="5">
    <source>
        <dbReference type="PROSITE" id="PS51485"/>
    </source>
</evidence>
<dbReference type="InterPro" id="IPR039391">
    <property type="entry name" value="Phytocyanin-like"/>
</dbReference>
<keyword evidence="3" id="KW-0812">Transmembrane</keyword>
<feature type="signal peptide" evidence="4">
    <location>
        <begin position="1"/>
        <end position="22"/>
    </location>
</feature>
<keyword evidence="4" id="KW-0732">Signal</keyword>
<evidence type="ECO:0000256" key="4">
    <source>
        <dbReference type="SAM" id="SignalP"/>
    </source>
</evidence>
<feature type="transmembrane region" description="Helical" evidence="3">
    <location>
        <begin position="181"/>
        <end position="204"/>
    </location>
</feature>
<dbReference type="OrthoDB" id="687943at2759"/>
<keyword evidence="2" id="KW-0325">Glycoprotein</keyword>
<dbReference type="CDD" id="cd04216">
    <property type="entry name" value="Phytocyanin"/>
    <property type="match status" value="1"/>
</dbReference>
<dbReference type="InterPro" id="IPR003245">
    <property type="entry name" value="Phytocyanin_dom"/>
</dbReference>
<evidence type="ECO:0000256" key="1">
    <source>
        <dbReference type="ARBA" id="ARBA00022723"/>
    </source>
</evidence>
<dbReference type="PANTHER" id="PTHR33021:SF339">
    <property type="entry name" value="OS07G0570600 PROTEIN"/>
    <property type="match status" value="1"/>
</dbReference>
<keyword evidence="3" id="KW-1133">Transmembrane helix</keyword>
<proteinExistence type="predicted"/>
<keyword evidence="3" id="KW-0472">Membrane</keyword>
<dbReference type="AlphaFoldDB" id="A0A9D4V642"/>
<gene>
    <name evidence="6" type="ORF">GOP47_0003703</name>
</gene>
<dbReference type="Proteomes" id="UP000886520">
    <property type="component" value="Chromosome 4"/>
</dbReference>
<dbReference type="GO" id="GO:0005886">
    <property type="term" value="C:plasma membrane"/>
    <property type="evidence" value="ECO:0007669"/>
    <property type="project" value="TreeGrafter"/>
</dbReference>
<accession>A0A9D4V642</accession>
<evidence type="ECO:0000313" key="6">
    <source>
        <dbReference type="EMBL" id="KAI5080520.1"/>
    </source>
</evidence>
<keyword evidence="7" id="KW-1185">Reference proteome</keyword>
<evidence type="ECO:0000256" key="2">
    <source>
        <dbReference type="ARBA" id="ARBA00023180"/>
    </source>
</evidence>